<evidence type="ECO:0000313" key="2">
    <source>
        <dbReference type="Proteomes" id="UP000305836"/>
    </source>
</evidence>
<keyword evidence="2" id="KW-1185">Reference proteome</keyword>
<dbReference type="Proteomes" id="UP000305836">
    <property type="component" value="Unassembled WGS sequence"/>
</dbReference>
<protein>
    <submittedName>
        <fullName evidence="1">Uncharacterized protein</fullName>
    </submittedName>
</protein>
<accession>A0A4U3LV85</accession>
<dbReference type="OrthoDB" id="3405030at2"/>
<evidence type="ECO:0000313" key="1">
    <source>
        <dbReference type="EMBL" id="TKK80025.1"/>
    </source>
</evidence>
<comment type="caution">
    <text evidence="1">The sequence shown here is derived from an EMBL/GenBank/DDBJ whole genome shotgun (WGS) entry which is preliminary data.</text>
</comment>
<dbReference type="RefSeq" id="WP_137254965.1">
    <property type="nucleotide sequence ID" value="NZ_JBHSPQ010000001.1"/>
</dbReference>
<proteinExistence type="predicted"/>
<gene>
    <name evidence="1" type="ORF">FDA38_16900</name>
</gene>
<dbReference type="EMBL" id="SZPZ01000002">
    <property type="protein sequence ID" value="TKK80025.1"/>
    <property type="molecule type" value="Genomic_DNA"/>
</dbReference>
<sequence>MGVDVALTQVIQPGTSGKRRQLTQLDVVPDPADVFPGICQRSNLPMLRRVDPYRDLILTAAEMPQLLAELQTERTLATTDEERTLLTAVHHLAERCATDPPTELHLQGD</sequence>
<organism evidence="1 2">
    <name type="scientific">Kribbella jiaozuonensis</name>
    <dbReference type="NCBI Taxonomy" id="2575441"/>
    <lineage>
        <taxon>Bacteria</taxon>
        <taxon>Bacillati</taxon>
        <taxon>Actinomycetota</taxon>
        <taxon>Actinomycetes</taxon>
        <taxon>Propionibacteriales</taxon>
        <taxon>Kribbellaceae</taxon>
        <taxon>Kribbella</taxon>
    </lineage>
</organism>
<dbReference type="AlphaFoldDB" id="A0A4U3LV85"/>
<reference evidence="1 2" key="1">
    <citation type="submission" date="2019-04" db="EMBL/GenBank/DDBJ databases">
        <title>Kribbella sp. NEAU-THZ 27 nov., a novel actinomycete isolated from soil.</title>
        <authorList>
            <person name="Duan L."/>
        </authorList>
    </citation>
    <scope>NUCLEOTIDE SEQUENCE [LARGE SCALE GENOMIC DNA]</scope>
    <source>
        <strain evidence="2">NEAU-THZ27</strain>
    </source>
</reference>
<name>A0A4U3LV85_9ACTN</name>